<proteinExistence type="predicted"/>
<organism evidence="2 3">
    <name type="scientific">Malus domestica</name>
    <name type="common">Apple</name>
    <name type="synonym">Pyrus malus</name>
    <dbReference type="NCBI Taxonomy" id="3750"/>
    <lineage>
        <taxon>Eukaryota</taxon>
        <taxon>Viridiplantae</taxon>
        <taxon>Streptophyta</taxon>
        <taxon>Embryophyta</taxon>
        <taxon>Tracheophyta</taxon>
        <taxon>Spermatophyta</taxon>
        <taxon>Magnoliopsida</taxon>
        <taxon>eudicotyledons</taxon>
        <taxon>Gunneridae</taxon>
        <taxon>Pentapetalae</taxon>
        <taxon>rosids</taxon>
        <taxon>fabids</taxon>
        <taxon>Rosales</taxon>
        <taxon>Rosaceae</taxon>
        <taxon>Amygdaloideae</taxon>
        <taxon>Maleae</taxon>
        <taxon>Malus</taxon>
    </lineage>
</organism>
<comment type="caution">
    <text evidence="2">The sequence shown here is derived from an EMBL/GenBank/DDBJ whole genome shotgun (WGS) entry which is preliminary data.</text>
</comment>
<gene>
    <name evidence="2" type="ORF">DVH24_006110</name>
</gene>
<accession>A0A498J5I2</accession>
<dbReference type="AlphaFoldDB" id="A0A498J5I2"/>
<evidence type="ECO:0000256" key="1">
    <source>
        <dbReference type="SAM" id="MobiDB-lite"/>
    </source>
</evidence>
<reference evidence="2 3" key="1">
    <citation type="submission" date="2018-10" db="EMBL/GenBank/DDBJ databases">
        <title>A high-quality apple genome assembly.</title>
        <authorList>
            <person name="Hu J."/>
        </authorList>
    </citation>
    <scope>NUCLEOTIDE SEQUENCE [LARGE SCALE GENOMIC DNA]</scope>
    <source>
        <strain evidence="3">cv. HFTH1</strain>
        <tissue evidence="2">Young leaf</tissue>
    </source>
</reference>
<evidence type="ECO:0000313" key="3">
    <source>
        <dbReference type="Proteomes" id="UP000290289"/>
    </source>
</evidence>
<keyword evidence="3" id="KW-1185">Reference proteome</keyword>
<protein>
    <submittedName>
        <fullName evidence="2">Uncharacterized protein</fullName>
    </submittedName>
</protein>
<name>A0A498J5I2_MALDO</name>
<evidence type="ECO:0000313" key="2">
    <source>
        <dbReference type="EMBL" id="RXH89132.1"/>
    </source>
</evidence>
<feature type="compositionally biased region" description="Basic residues" evidence="1">
    <location>
        <begin position="103"/>
        <end position="112"/>
    </location>
</feature>
<dbReference type="Proteomes" id="UP000290289">
    <property type="component" value="Chromosome 9"/>
</dbReference>
<dbReference type="EMBL" id="RDQH01000335">
    <property type="protein sequence ID" value="RXH89132.1"/>
    <property type="molecule type" value="Genomic_DNA"/>
</dbReference>
<feature type="compositionally biased region" description="Polar residues" evidence="1">
    <location>
        <begin position="115"/>
        <end position="135"/>
    </location>
</feature>
<sequence>MSKCSRRVIIVMDNNKFHSSSGLLESSPMDFDIVMMSNLIRTRRAMTYTPSPTATPSLTTTPTTAATALAKMNHRLVNPIDPVGHPVPHTQASSTSSMALPVRARRTHRRPRTTNQMLLSRSTTDASGTRPCMQS</sequence>
<feature type="region of interest" description="Disordered" evidence="1">
    <location>
        <begin position="79"/>
        <end position="135"/>
    </location>
</feature>